<dbReference type="PIRSF" id="PIRSF005859">
    <property type="entry name" value="PBR"/>
    <property type="match status" value="1"/>
</dbReference>
<keyword evidence="5 6" id="KW-0472">Membrane</keyword>
<keyword evidence="8" id="KW-1185">Reference proteome</keyword>
<dbReference type="CDD" id="cd15904">
    <property type="entry name" value="TSPO_MBR"/>
    <property type="match status" value="1"/>
</dbReference>
<evidence type="ECO:0000256" key="5">
    <source>
        <dbReference type="ARBA" id="ARBA00023136"/>
    </source>
</evidence>
<evidence type="ECO:0000256" key="1">
    <source>
        <dbReference type="ARBA" id="ARBA00004141"/>
    </source>
</evidence>
<accession>A0AAV8XI87</accession>
<dbReference type="PANTHER" id="PTHR10057">
    <property type="entry name" value="PERIPHERAL-TYPE BENZODIAZEPINE RECEPTOR"/>
    <property type="match status" value="1"/>
</dbReference>
<evidence type="ECO:0000256" key="3">
    <source>
        <dbReference type="ARBA" id="ARBA00022692"/>
    </source>
</evidence>
<evidence type="ECO:0000256" key="4">
    <source>
        <dbReference type="ARBA" id="ARBA00022989"/>
    </source>
</evidence>
<feature type="transmembrane region" description="Helical" evidence="6">
    <location>
        <begin position="47"/>
        <end position="68"/>
    </location>
</feature>
<dbReference type="AlphaFoldDB" id="A0AAV8XI87"/>
<dbReference type="GO" id="GO:0033013">
    <property type="term" value="P:tetrapyrrole metabolic process"/>
    <property type="evidence" value="ECO:0007669"/>
    <property type="project" value="UniProtKB-ARBA"/>
</dbReference>
<dbReference type="PANTHER" id="PTHR10057:SF0">
    <property type="entry name" value="TRANSLOCATOR PROTEIN"/>
    <property type="match status" value="1"/>
</dbReference>
<dbReference type="InterPro" id="IPR038330">
    <property type="entry name" value="TspO/MBR-related_sf"/>
</dbReference>
<feature type="transmembrane region" description="Helical" evidence="6">
    <location>
        <begin position="80"/>
        <end position="100"/>
    </location>
</feature>
<dbReference type="Pfam" id="PF03073">
    <property type="entry name" value="TspO_MBR"/>
    <property type="match status" value="1"/>
</dbReference>
<comment type="subcellular location">
    <subcellularLocation>
        <location evidence="1">Membrane</location>
        <topology evidence="1">Multi-pass membrane protein</topology>
    </subcellularLocation>
</comment>
<proteinExistence type="inferred from homology"/>
<dbReference type="GO" id="GO:0005741">
    <property type="term" value="C:mitochondrial outer membrane"/>
    <property type="evidence" value="ECO:0007669"/>
    <property type="project" value="TreeGrafter"/>
</dbReference>
<gene>
    <name evidence="7" type="ORF">NQ318_012453</name>
</gene>
<sequence length="121" mass="13614">MPQINWPAIGFTVLPNIGGLVGTIVVRNSINTWYETLKRPYWRTPNAAIAPVWATLYSSIGYASYLVFRDGGGFDGPARIPLIVYGSNLVFNWAWTPLFLRNKRPETGTIKINVWTVQCKP</sequence>
<dbReference type="FunFam" id="1.20.1260.100:FF:000001">
    <property type="entry name" value="translocator protein 2"/>
    <property type="match status" value="1"/>
</dbReference>
<reference evidence="7" key="1">
    <citation type="journal article" date="2023" name="Insect Mol. Biol.">
        <title>Genome sequencing provides insights into the evolution of gene families encoding plant cell wall-degrading enzymes in longhorned beetles.</title>
        <authorList>
            <person name="Shin N.R."/>
            <person name="Okamura Y."/>
            <person name="Kirsch R."/>
            <person name="Pauchet Y."/>
        </authorList>
    </citation>
    <scope>NUCLEOTIDE SEQUENCE</scope>
    <source>
        <strain evidence="7">AMC_N1</strain>
    </source>
</reference>
<evidence type="ECO:0000313" key="7">
    <source>
        <dbReference type="EMBL" id="KAJ8938622.1"/>
    </source>
</evidence>
<evidence type="ECO:0000256" key="2">
    <source>
        <dbReference type="ARBA" id="ARBA00007524"/>
    </source>
</evidence>
<evidence type="ECO:0000313" key="8">
    <source>
        <dbReference type="Proteomes" id="UP001162162"/>
    </source>
</evidence>
<evidence type="ECO:0000256" key="6">
    <source>
        <dbReference type="SAM" id="Phobius"/>
    </source>
</evidence>
<comment type="similarity">
    <text evidence="2">Belongs to the TspO/BZRP family.</text>
</comment>
<dbReference type="Gene3D" id="1.20.1260.100">
    <property type="entry name" value="TspO/MBR protein"/>
    <property type="match status" value="1"/>
</dbReference>
<comment type="caution">
    <text evidence="7">The sequence shown here is derived from an EMBL/GenBank/DDBJ whole genome shotgun (WGS) entry which is preliminary data.</text>
</comment>
<keyword evidence="3 6" id="KW-0812">Transmembrane</keyword>
<dbReference type="InterPro" id="IPR004307">
    <property type="entry name" value="TspO_MBR"/>
</dbReference>
<dbReference type="Proteomes" id="UP001162162">
    <property type="component" value="Unassembled WGS sequence"/>
</dbReference>
<organism evidence="7 8">
    <name type="scientific">Aromia moschata</name>
    <dbReference type="NCBI Taxonomy" id="1265417"/>
    <lineage>
        <taxon>Eukaryota</taxon>
        <taxon>Metazoa</taxon>
        <taxon>Ecdysozoa</taxon>
        <taxon>Arthropoda</taxon>
        <taxon>Hexapoda</taxon>
        <taxon>Insecta</taxon>
        <taxon>Pterygota</taxon>
        <taxon>Neoptera</taxon>
        <taxon>Endopterygota</taxon>
        <taxon>Coleoptera</taxon>
        <taxon>Polyphaga</taxon>
        <taxon>Cucujiformia</taxon>
        <taxon>Chrysomeloidea</taxon>
        <taxon>Cerambycidae</taxon>
        <taxon>Cerambycinae</taxon>
        <taxon>Callichromatini</taxon>
        <taxon>Aromia</taxon>
    </lineage>
</organism>
<dbReference type="EMBL" id="JAPWTK010000545">
    <property type="protein sequence ID" value="KAJ8938622.1"/>
    <property type="molecule type" value="Genomic_DNA"/>
</dbReference>
<keyword evidence="4 6" id="KW-1133">Transmembrane helix</keyword>
<protein>
    <submittedName>
        <fullName evidence="7">Uncharacterized protein</fullName>
    </submittedName>
</protein>
<feature type="transmembrane region" description="Helical" evidence="6">
    <location>
        <begin position="6"/>
        <end position="26"/>
    </location>
</feature>
<name>A0AAV8XI87_9CUCU</name>